<organism evidence="1">
    <name type="scientific">marine sediment metagenome</name>
    <dbReference type="NCBI Taxonomy" id="412755"/>
    <lineage>
        <taxon>unclassified sequences</taxon>
        <taxon>metagenomes</taxon>
        <taxon>ecological metagenomes</taxon>
    </lineage>
</organism>
<accession>X1VKQ4</accession>
<reference evidence="1" key="1">
    <citation type="journal article" date="2014" name="Front. Microbiol.">
        <title>High frequency of phylogenetically diverse reductive dehalogenase-homologous genes in deep subseafloor sedimentary metagenomes.</title>
        <authorList>
            <person name="Kawai M."/>
            <person name="Futagami T."/>
            <person name="Toyoda A."/>
            <person name="Takaki Y."/>
            <person name="Nishi S."/>
            <person name="Hori S."/>
            <person name="Arai W."/>
            <person name="Tsubouchi T."/>
            <person name="Morono Y."/>
            <person name="Uchiyama I."/>
            <person name="Ito T."/>
            <person name="Fujiyama A."/>
            <person name="Inagaki F."/>
            <person name="Takami H."/>
        </authorList>
    </citation>
    <scope>NUCLEOTIDE SEQUENCE</scope>
    <source>
        <strain evidence="1">Expedition CK06-06</strain>
    </source>
</reference>
<feature type="non-terminal residue" evidence="1">
    <location>
        <position position="32"/>
    </location>
</feature>
<dbReference type="EMBL" id="BARW01030691">
    <property type="protein sequence ID" value="GAJ08680.1"/>
    <property type="molecule type" value="Genomic_DNA"/>
</dbReference>
<proteinExistence type="predicted"/>
<name>X1VKQ4_9ZZZZ</name>
<dbReference type="AlphaFoldDB" id="X1VKQ4"/>
<protein>
    <submittedName>
        <fullName evidence="1">Uncharacterized protein</fullName>
    </submittedName>
</protein>
<sequence length="32" mass="3767">MEFKIKLKQAIGVLILTPILIAWDREALKDIW</sequence>
<evidence type="ECO:0000313" key="1">
    <source>
        <dbReference type="EMBL" id="GAJ08680.1"/>
    </source>
</evidence>
<gene>
    <name evidence="1" type="ORF">S12H4_49009</name>
</gene>
<comment type="caution">
    <text evidence="1">The sequence shown here is derived from an EMBL/GenBank/DDBJ whole genome shotgun (WGS) entry which is preliminary data.</text>
</comment>